<comment type="caution">
    <text evidence="1">The sequence shown here is derived from an EMBL/GenBank/DDBJ whole genome shotgun (WGS) entry which is preliminary data.</text>
</comment>
<organism evidence="1 2">
    <name type="scientific">Adineta steineri</name>
    <dbReference type="NCBI Taxonomy" id="433720"/>
    <lineage>
        <taxon>Eukaryota</taxon>
        <taxon>Metazoa</taxon>
        <taxon>Spiralia</taxon>
        <taxon>Gnathifera</taxon>
        <taxon>Rotifera</taxon>
        <taxon>Eurotatoria</taxon>
        <taxon>Bdelloidea</taxon>
        <taxon>Adinetida</taxon>
        <taxon>Adinetidae</taxon>
        <taxon>Adineta</taxon>
    </lineage>
</organism>
<sequence>MLRNHEDEDDDFMDISNSLDPVVGDISVNDAVVTIDRAVSSSSSDAKLYDEADSNLMSLIKTEKTDYLEPIFSHVQIVLKEMKFSYKNRPNDQLYSVNLASGTNCTYFIDYIYKNTLINFSMKLQMENINFIFKNEQLNINETKPCFVGTYVEKNIKNEAELNKLLRDIVHELDVNLSTTSAPSIATIVNDALSFNVQQYREPSFNIVNEIDAISARNHQQRNMVSPSHNMESSHNALLNDPLYLSVVNDLRNFP</sequence>
<protein>
    <submittedName>
        <fullName evidence="1">Uncharacterized protein</fullName>
    </submittedName>
</protein>
<name>A0A814WVU7_9BILA</name>
<dbReference type="AlphaFoldDB" id="A0A814WVU7"/>
<dbReference type="OrthoDB" id="10196355at2759"/>
<evidence type="ECO:0000313" key="1">
    <source>
        <dbReference type="EMBL" id="CAF1206205.1"/>
    </source>
</evidence>
<reference evidence="1" key="1">
    <citation type="submission" date="2021-02" db="EMBL/GenBank/DDBJ databases">
        <authorList>
            <person name="Nowell W R."/>
        </authorList>
    </citation>
    <scope>NUCLEOTIDE SEQUENCE</scope>
</reference>
<proteinExistence type="predicted"/>
<accession>A0A814WVU7</accession>
<dbReference type="EMBL" id="CAJNON010000339">
    <property type="protein sequence ID" value="CAF1206205.1"/>
    <property type="molecule type" value="Genomic_DNA"/>
</dbReference>
<evidence type="ECO:0000313" key="2">
    <source>
        <dbReference type="Proteomes" id="UP000663891"/>
    </source>
</evidence>
<dbReference type="Proteomes" id="UP000663891">
    <property type="component" value="Unassembled WGS sequence"/>
</dbReference>
<gene>
    <name evidence="1" type="ORF">VCS650_LOCUS25921</name>
</gene>